<dbReference type="KEGG" id="mflg:ABS361_13415"/>
<reference evidence="2" key="1">
    <citation type="submission" date="2024-06" db="EMBL/GenBank/DDBJ databases">
        <title>Methylostella associata gen. nov., sp. nov., a novel Ancalomicrobiaceae-affiliated facultatively methylotrophic bacteria that feed on methanotrophs of the genus Methylococcus.</title>
        <authorList>
            <person name="Saltykova V."/>
            <person name="Danilova O.V."/>
            <person name="Oshkin I.Y."/>
            <person name="Belova S.E."/>
            <person name="Pimenov N.V."/>
            <person name="Dedysh S.N."/>
        </authorList>
    </citation>
    <scope>NUCLEOTIDE SEQUENCE</scope>
    <source>
        <strain evidence="2">S20</strain>
    </source>
</reference>
<protein>
    <submittedName>
        <fullName evidence="2">Uncharacterized protein</fullName>
    </submittedName>
</protein>
<feature type="compositionally biased region" description="Low complexity" evidence="1">
    <location>
        <begin position="65"/>
        <end position="74"/>
    </location>
</feature>
<feature type="compositionally biased region" description="Polar residues" evidence="1">
    <location>
        <begin position="1"/>
        <end position="15"/>
    </location>
</feature>
<evidence type="ECO:0000256" key="1">
    <source>
        <dbReference type="SAM" id="MobiDB-lite"/>
    </source>
</evidence>
<dbReference type="RefSeq" id="WP_407048202.1">
    <property type="nucleotide sequence ID" value="NZ_CP158568.1"/>
</dbReference>
<proteinExistence type="predicted"/>
<feature type="region of interest" description="Disordered" evidence="1">
    <location>
        <begin position="1"/>
        <end position="92"/>
    </location>
</feature>
<evidence type="ECO:0000313" key="2">
    <source>
        <dbReference type="EMBL" id="XBY43100.1"/>
    </source>
</evidence>
<accession>A0AAU7X5J0</accession>
<name>A0AAU7X5J0_9HYPH</name>
<dbReference type="EMBL" id="CP158568">
    <property type="protein sequence ID" value="XBY43100.1"/>
    <property type="molecule type" value="Genomic_DNA"/>
</dbReference>
<sequence length="92" mass="9322">MAIGSIGSSFGTIAPQTAVRETAQSARAEEASAATDEAEASRSREPAPAGQPTQSAPVERLSSGAAHAAIAAQEAGRRNTSHQEASRAYSRG</sequence>
<organism evidence="2">
    <name type="scientific">Methyloraptor flagellatus</name>
    <dbReference type="NCBI Taxonomy" id="3162530"/>
    <lineage>
        <taxon>Bacteria</taxon>
        <taxon>Pseudomonadati</taxon>
        <taxon>Pseudomonadota</taxon>
        <taxon>Alphaproteobacteria</taxon>
        <taxon>Hyphomicrobiales</taxon>
        <taxon>Ancalomicrobiaceae</taxon>
        <taxon>Methyloraptor</taxon>
    </lineage>
</organism>
<gene>
    <name evidence="2" type="ORF">ABS361_13415</name>
</gene>
<feature type="compositionally biased region" description="Low complexity" evidence="1">
    <location>
        <begin position="20"/>
        <end position="35"/>
    </location>
</feature>
<dbReference type="AlphaFoldDB" id="A0AAU7X5J0"/>